<dbReference type="InterPro" id="IPR049961">
    <property type="entry name" value="ThiI_N"/>
</dbReference>
<dbReference type="PANTHER" id="PTHR43209">
    <property type="entry name" value="TRNA SULFURTRANSFERASE"/>
    <property type="match status" value="1"/>
</dbReference>
<comment type="similarity">
    <text evidence="9">Belongs to the ThiI family.</text>
</comment>
<dbReference type="Pfam" id="PF02568">
    <property type="entry name" value="ThiI"/>
    <property type="match status" value="1"/>
</dbReference>
<keyword evidence="12" id="KW-1185">Reference proteome</keyword>
<gene>
    <name evidence="9 11" type="primary">thiI</name>
    <name evidence="11" type="ORF">NV226_02765</name>
</gene>
<comment type="subcellular location">
    <subcellularLocation>
        <location evidence="1 9">Cytoplasm</location>
    </subcellularLocation>
</comment>
<evidence type="ECO:0000256" key="5">
    <source>
        <dbReference type="ARBA" id="ARBA00022741"/>
    </source>
</evidence>
<dbReference type="Proteomes" id="UP001059252">
    <property type="component" value="Chromosome"/>
</dbReference>
<name>A0ABY5RA31_9MOLU</name>
<evidence type="ECO:0000256" key="8">
    <source>
        <dbReference type="ARBA" id="ARBA00022977"/>
    </source>
</evidence>
<sequence>MYSEILLRYGELSLKGKNKKIFINQLSANIEKIIGIKPATSFDRMFLPYNENYIEKLQYIFGISSFSPVIKINTDYEEIEKKVLEYFDNSKKTFKIIARRNWKNFEFNSDQINRKIATALFNKFQDLKVDVKNPENLISIEVRKEFTYIFLNSQKGLGGLPVGVSGKVLHLISGGIDSPVAAYLMMKRGVKIDFLSFITPPQTDEKTVEKVNKIISLLNKFQGTTILYQINYSTLMNYIGLTSNQSYKINLMRRSFYRIASHIAQQNNYLGLSNGENLAQVASQTLESMDVIGQQSKFQIYRPLLTYDKVETINIAEKIGTYQISIEKANEACEIFAPQKPVIKPGLKTAENLEQELNLLKQMEKETISKNLKVKKFKI</sequence>
<dbReference type="RefSeq" id="WP_258210796.1">
    <property type="nucleotide sequence ID" value="NZ_CP102734.1"/>
</dbReference>
<evidence type="ECO:0000256" key="4">
    <source>
        <dbReference type="ARBA" id="ARBA00022679"/>
    </source>
</evidence>
<proteinExistence type="inferred from homology"/>
<comment type="pathway">
    <text evidence="9">Cofactor biosynthesis; thiamine diphosphate biosynthesis.</text>
</comment>
<keyword evidence="4 9" id="KW-0808">Transferase</keyword>
<dbReference type="NCBIfam" id="TIGR00342">
    <property type="entry name" value="tRNA uracil 4-sulfurtransferase ThiI"/>
    <property type="match status" value="1"/>
</dbReference>
<evidence type="ECO:0000259" key="10">
    <source>
        <dbReference type="PROSITE" id="PS51165"/>
    </source>
</evidence>
<dbReference type="CDD" id="cd01712">
    <property type="entry name" value="PPase_ThiI"/>
    <property type="match status" value="1"/>
</dbReference>
<feature type="binding site" evidence="9">
    <location>
        <begin position="171"/>
        <end position="172"/>
    </location>
    <ligand>
        <name>ATP</name>
        <dbReference type="ChEBI" id="CHEBI:30616"/>
    </ligand>
</feature>
<dbReference type="EC" id="2.8.1.4" evidence="9"/>
<comment type="catalytic activity">
    <reaction evidence="9">
        <text>[ThiI sulfur-carrier protein]-S-sulfanyl-L-cysteine + a uridine in tRNA + 2 reduced [2Fe-2S]-[ferredoxin] + ATP + H(+) = [ThiI sulfur-carrier protein]-L-cysteine + a 4-thiouridine in tRNA + 2 oxidized [2Fe-2S]-[ferredoxin] + AMP + diphosphate</text>
        <dbReference type="Rhea" id="RHEA:24176"/>
        <dbReference type="Rhea" id="RHEA-COMP:10000"/>
        <dbReference type="Rhea" id="RHEA-COMP:10001"/>
        <dbReference type="Rhea" id="RHEA-COMP:13337"/>
        <dbReference type="Rhea" id="RHEA-COMP:13338"/>
        <dbReference type="Rhea" id="RHEA-COMP:13339"/>
        <dbReference type="Rhea" id="RHEA-COMP:13340"/>
        <dbReference type="ChEBI" id="CHEBI:15378"/>
        <dbReference type="ChEBI" id="CHEBI:29950"/>
        <dbReference type="ChEBI" id="CHEBI:30616"/>
        <dbReference type="ChEBI" id="CHEBI:33019"/>
        <dbReference type="ChEBI" id="CHEBI:33737"/>
        <dbReference type="ChEBI" id="CHEBI:33738"/>
        <dbReference type="ChEBI" id="CHEBI:61963"/>
        <dbReference type="ChEBI" id="CHEBI:65315"/>
        <dbReference type="ChEBI" id="CHEBI:136798"/>
        <dbReference type="ChEBI" id="CHEBI:456215"/>
        <dbReference type="EC" id="2.8.1.4"/>
    </reaction>
</comment>
<dbReference type="Pfam" id="PF02926">
    <property type="entry name" value="THUMP"/>
    <property type="match status" value="1"/>
</dbReference>
<dbReference type="InterPro" id="IPR003720">
    <property type="entry name" value="tRNA_STrfase"/>
</dbReference>
<dbReference type="GO" id="GO:0140741">
    <property type="term" value="F:tRNA-uracil-4 sulfurtransferase activity"/>
    <property type="evidence" value="ECO:0007669"/>
    <property type="project" value="UniProtKB-EC"/>
</dbReference>
<dbReference type="SMART" id="SM00981">
    <property type="entry name" value="THUMP"/>
    <property type="match status" value="1"/>
</dbReference>
<dbReference type="Gene3D" id="3.30.2130.30">
    <property type="match status" value="1"/>
</dbReference>
<evidence type="ECO:0000313" key="12">
    <source>
        <dbReference type="Proteomes" id="UP001059252"/>
    </source>
</evidence>
<feature type="binding site" evidence="9">
    <location>
        <begin position="196"/>
        <end position="197"/>
    </location>
    <ligand>
        <name>ATP</name>
        <dbReference type="ChEBI" id="CHEBI:30616"/>
    </ligand>
</feature>
<dbReference type="InterPro" id="IPR050102">
    <property type="entry name" value="tRNA_sulfurtransferase_ThiI"/>
</dbReference>
<keyword evidence="7 9" id="KW-0694">RNA-binding</keyword>
<evidence type="ECO:0000256" key="6">
    <source>
        <dbReference type="ARBA" id="ARBA00022840"/>
    </source>
</evidence>
<dbReference type="SUPFAM" id="SSF52402">
    <property type="entry name" value="Adenine nucleotide alpha hydrolases-like"/>
    <property type="match status" value="1"/>
</dbReference>
<keyword evidence="8 9" id="KW-0784">Thiamine biosynthesis</keyword>
<protein>
    <recommendedName>
        <fullName evidence="9">Probable tRNA sulfurtransferase</fullName>
        <ecNumber evidence="9">2.8.1.4</ecNumber>
    </recommendedName>
    <alternativeName>
        <fullName evidence="9">Sulfur carrier protein ThiS sulfurtransferase</fullName>
    </alternativeName>
    <alternativeName>
        <fullName evidence="9">Thiamine biosynthesis protein ThiI</fullName>
    </alternativeName>
    <alternativeName>
        <fullName evidence="9">tRNA 4-thiouridine synthase</fullName>
    </alternativeName>
</protein>
<evidence type="ECO:0000313" key="11">
    <source>
        <dbReference type="EMBL" id="UVD81622.1"/>
    </source>
</evidence>
<dbReference type="HAMAP" id="MF_00021">
    <property type="entry name" value="ThiI"/>
    <property type="match status" value="1"/>
</dbReference>
<evidence type="ECO:0000256" key="3">
    <source>
        <dbReference type="ARBA" id="ARBA00022555"/>
    </source>
</evidence>
<dbReference type="EMBL" id="CP102734">
    <property type="protein sequence ID" value="UVD81622.1"/>
    <property type="molecule type" value="Genomic_DNA"/>
</dbReference>
<comment type="catalytic activity">
    <reaction evidence="9">
        <text>[ThiS sulfur-carrier protein]-C-terminal Gly-Gly-AMP + S-sulfanyl-L-cysteinyl-[cysteine desulfurase] + AH2 = [ThiS sulfur-carrier protein]-C-terminal-Gly-aminoethanethioate + L-cysteinyl-[cysteine desulfurase] + A + AMP + 2 H(+)</text>
        <dbReference type="Rhea" id="RHEA:43340"/>
        <dbReference type="Rhea" id="RHEA-COMP:12157"/>
        <dbReference type="Rhea" id="RHEA-COMP:12158"/>
        <dbReference type="Rhea" id="RHEA-COMP:12910"/>
        <dbReference type="Rhea" id="RHEA-COMP:19908"/>
        <dbReference type="ChEBI" id="CHEBI:13193"/>
        <dbReference type="ChEBI" id="CHEBI:15378"/>
        <dbReference type="ChEBI" id="CHEBI:17499"/>
        <dbReference type="ChEBI" id="CHEBI:29950"/>
        <dbReference type="ChEBI" id="CHEBI:61963"/>
        <dbReference type="ChEBI" id="CHEBI:90618"/>
        <dbReference type="ChEBI" id="CHEBI:232372"/>
        <dbReference type="ChEBI" id="CHEBI:456215"/>
    </reaction>
</comment>
<dbReference type="Pfam" id="PF22025">
    <property type="entry name" value="ThiI_fer"/>
    <property type="match status" value="1"/>
</dbReference>
<keyword evidence="2 9" id="KW-0963">Cytoplasm</keyword>
<dbReference type="PROSITE" id="PS51165">
    <property type="entry name" value="THUMP"/>
    <property type="match status" value="1"/>
</dbReference>
<dbReference type="InterPro" id="IPR049962">
    <property type="entry name" value="THUMP_ThiI"/>
</dbReference>
<keyword evidence="3 9" id="KW-0820">tRNA-binding</keyword>
<evidence type="ECO:0000256" key="9">
    <source>
        <dbReference type="HAMAP-Rule" id="MF_00021"/>
    </source>
</evidence>
<feature type="binding site" evidence="9">
    <location>
        <position position="253"/>
    </location>
    <ligand>
        <name>ATP</name>
        <dbReference type="ChEBI" id="CHEBI:30616"/>
    </ligand>
</feature>
<dbReference type="PANTHER" id="PTHR43209:SF1">
    <property type="entry name" value="TRNA SULFURTRANSFERASE"/>
    <property type="match status" value="1"/>
</dbReference>
<dbReference type="CDD" id="cd11716">
    <property type="entry name" value="THUMP_ThiI"/>
    <property type="match status" value="1"/>
</dbReference>
<evidence type="ECO:0000256" key="2">
    <source>
        <dbReference type="ARBA" id="ARBA00022490"/>
    </source>
</evidence>
<dbReference type="InterPro" id="IPR004114">
    <property type="entry name" value="THUMP_dom"/>
</dbReference>
<feature type="binding site" evidence="9">
    <location>
        <position position="284"/>
    </location>
    <ligand>
        <name>ATP</name>
        <dbReference type="ChEBI" id="CHEBI:30616"/>
    </ligand>
</feature>
<dbReference type="InterPro" id="IPR020536">
    <property type="entry name" value="ThiI_AANH"/>
</dbReference>
<dbReference type="InterPro" id="IPR054173">
    <property type="entry name" value="ThiI_fer"/>
</dbReference>
<evidence type="ECO:0000256" key="7">
    <source>
        <dbReference type="ARBA" id="ARBA00022884"/>
    </source>
</evidence>
<organism evidence="11 12">
    <name type="scientific">Mycoplasma iguanae</name>
    <dbReference type="NCBI Taxonomy" id="292461"/>
    <lineage>
        <taxon>Bacteria</taxon>
        <taxon>Bacillati</taxon>
        <taxon>Mycoplasmatota</taxon>
        <taxon>Mollicutes</taxon>
        <taxon>Mycoplasmataceae</taxon>
        <taxon>Mycoplasma</taxon>
    </lineage>
</organism>
<keyword evidence="5 9" id="KW-0547">Nucleotide-binding</keyword>
<dbReference type="SUPFAM" id="SSF143437">
    <property type="entry name" value="THUMP domain-like"/>
    <property type="match status" value="1"/>
</dbReference>
<comment type="function">
    <text evidence="9">Catalyzes the ATP-dependent transfer of a sulfur to tRNA to produce 4-thiouridine in position 8 of tRNAs, which functions as a near-UV photosensor. Also catalyzes the transfer of sulfur to the sulfur carrier protein ThiS, forming ThiS-thiocarboxylate. This is a step in the synthesis of thiazole, in the thiamine biosynthesis pathway. The sulfur is donated as persulfide by IscS.</text>
</comment>
<feature type="domain" description="THUMP" evidence="10">
    <location>
        <begin position="51"/>
        <end position="153"/>
    </location>
</feature>
<accession>A0ABY5RA31</accession>
<dbReference type="InterPro" id="IPR014729">
    <property type="entry name" value="Rossmann-like_a/b/a_fold"/>
</dbReference>
<feature type="binding site" evidence="9">
    <location>
        <position position="275"/>
    </location>
    <ligand>
        <name>ATP</name>
        <dbReference type="ChEBI" id="CHEBI:30616"/>
    </ligand>
</feature>
<dbReference type="Gene3D" id="3.40.50.620">
    <property type="entry name" value="HUPs"/>
    <property type="match status" value="1"/>
</dbReference>
<evidence type="ECO:0000256" key="1">
    <source>
        <dbReference type="ARBA" id="ARBA00004496"/>
    </source>
</evidence>
<keyword evidence="6 9" id="KW-0067">ATP-binding</keyword>
<reference evidence="11" key="1">
    <citation type="submission" date="2022-08" db="EMBL/GenBank/DDBJ databases">
        <title>Complete genome of Mycoplasma iguanae type strain 2327.</title>
        <authorList>
            <person name="Spergser J."/>
        </authorList>
    </citation>
    <scope>NUCLEOTIDE SEQUENCE</scope>
    <source>
        <strain evidence="11">2327</strain>
    </source>
</reference>